<feature type="region of interest" description="Disordered" evidence="6">
    <location>
        <begin position="576"/>
        <end position="611"/>
    </location>
</feature>
<dbReference type="GO" id="GO:0000324">
    <property type="term" value="C:fungal-type vacuole"/>
    <property type="evidence" value="ECO:0007669"/>
    <property type="project" value="TreeGrafter"/>
</dbReference>
<keyword evidence="3" id="KW-0645">Protease</keyword>
<dbReference type="OrthoDB" id="443318at2759"/>
<feature type="signal peptide" evidence="7">
    <location>
        <begin position="1"/>
        <end position="20"/>
    </location>
</feature>
<evidence type="ECO:0000313" key="8">
    <source>
        <dbReference type="EMBL" id="KAF2160993.1"/>
    </source>
</evidence>
<feature type="compositionally biased region" description="Basic residues" evidence="6">
    <location>
        <begin position="584"/>
        <end position="601"/>
    </location>
</feature>
<dbReference type="RefSeq" id="XP_033661882.1">
    <property type="nucleotide sequence ID" value="XM_033818559.1"/>
</dbReference>
<dbReference type="EMBL" id="ML993622">
    <property type="protein sequence ID" value="KAF2160993.1"/>
    <property type="molecule type" value="Genomic_DNA"/>
</dbReference>
<organism evidence="8 9">
    <name type="scientific">Zasmidium cellare ATCC 36951</name>
    <dbReference type="NCBI Taxonomy" id="1080233"/>
    <lineage>
        <taxon>Eukaryota</taxon>
        <taxon>Fungi</taxon>
        <taxon>Dikarya</taxon>
        <taxon>Ascomycota</taxon>
        <taxon>Pezizomycotina</taxon>
        <taxon>Dothideomycetes</taxon>
        <taxon>Dothideomycetidae</taxon>
        <taxon>Mycosphaerellales</taxon>
        <taxon>Mycosphaerellaceae</taxon>
        <taxon>Zasmidium</taxon>
    </lineage>
</organism>
<evidence type="ECO:0000313" key="9">
    <source>
        <dbReference type="Proteomes" id="UP000799537"/>
    </source>
</evidence>
<evidence type="ECO:0000256" key="2">
    <source>
        <dbReference type="ARBA" id="ARBA00022645"/>
    </source>
</evidence>
<keyword evidence="7" id="KW-0732">Signal</keyword>
<keyword evidence="2" id="KW-0121">Carboxypeptidase</keyword>
<keyword evidence="5" id="KW-0325">Glycoprotein</keyword>
<evidence type="ECO:0000256" key="4">
    <source>
        <dbReference type="ARBA" id="ARBA00022801"/>
    </source>
</evidence>
<dbReference type="GO" id="GO:0006508">
    <property type="term" value="P:proteolysis"/>
    <property type="evidence" value="ECO:0007669"/>
    <property type="project" value="UniProtKB-KW"/>
</dbReference>
<dbReference type="PRINTS" id="PR00724">
    <property type="entry name" value="CRBOXYPTASEC"/>
</dbReference>
<keyword evidence="9" id="KW-1185">Reference proteome</keyword>
<dbReference type="Proteomes" id="UP000799537">
    <property type="component" value="Unassembled WGS sequence"/>
</dbReference>
<dbReference type="InterPro" id="IPR001563">
    <property type="entry name" value="Peptidase_S10"/>
</dbReference>
<accession>A0A6A6C258</accession>
<sequence length="611" mass="67593">MASLMRAAAVCLTLSTAAFAQFVPAPTDLKKSKGFLNLPVRWKEVPEGTCELTPGVKSYSGYVDVAPSQSIFFWFFEAREKNPEDAELTVWINGGPGSSSMIGLFQELGPCYVDADGKVVNNPYAWNNVSNMLFIDHPAQVGFSYSNPVPAYTSQAGSIIQLPSAECPEYAADKDCGTYSYPNETNTANDTISAAPSMWKTLQGFMGAFPQYSRNDFNFATESYGGHYAPLFNQYIESQNDLIKSGKLHGAKYIDLKTVLIGNGWYDPLIQYQAYYNYTVYPGNTYDYSPYNKSTQEMVYNSMYGKGNCYDQTVDCNTRGINEICAAADTFCANEVESSEFERRAHEFSTSKDTIANEKSSVLDTVTGRDEYDIRELTPDPFPYNFYVDYLNTPELQKAIGAFVNYSDSSSTVGSAFGSTGDDDREEGTIEAVRKLVAKGVYVVEYNGDADYNCNWLGNELVATSHATPGYSHAGYTNLTTSDSPHTIHGQVKQAANFAFVRIYESGHEVPFYQPLAALELFDRAIHGKDIATGKVDIVKGCGYLTKGTVRSEYREGNAMIQTKVLKDDAIYNTTTNGPDLSAKKKRSSGRRRSERRRKPALRSLLEGSGR</sequence>
<evidence type="ECO:0000256" key="6">
    <source>
        <dbReference type="SAM" id="MobiDB-lite"/>
    </source>
</evidence>
<dbReference type="PANTHER" id="PTHR11802">
    <property type="entry name" value="SERINE PROTEASE FAMILY S10 SERINE CARBOXYPEPTIDASE"/>
    <property type="match status" value="1"/>
</dbReference>
<dbReference type="GO" id="GO:0004185">
    <property type="term" value="F:serine-type carboxypeptidase activity"/>
    <property type="evidence" value="ECO:0007669"/>
    <property type="project" value="InterPro"/>
</dbReference>
<keyword evidence="4" id="KW-0378">Hydrolase</keyword>
<reference evidence="8" key="1">
    <citation type="journal article" date="2020" name="Stud. Mycol.">
        <title>101 Dothideomycetes genomes: a test case for predicting lifestyles and emergence of pathogens.</title>
        <authorList>
            <person name="Haridas S."/>
            <person name="Albert R."/>
            <person name="Binder M."/>
            <person name="Bloem J."/>
            <person name="Labutti K."/>
            <person name="Salamov A."/>
            <person name="Andreopoulos B."/>
            <person name="Baker S."/>
            <person name="Barry K."/>
            <person name="Bills G."/>
            <person name="Bluhm B."/>
            <person name="Cannon C."/>
            <person name="Castanera R."/>
            <person name="Culley D."/>
            <person name="Daum C."/>
            <person name="Ezra D."/>
            <person name="Gonzalez J."/>
            <person name="Henrissat B."/>
            <person name="Kuo A."/>
            <person name="Liang C."/>
            <person name="Lipzen A."/>
            <person name="Lutzoni F."/>
            <person name="Magnuson J."/>
            <person name="Mondo S."/>
            <person name="Nolan M."/>
            <person name="Ohm R."/>
            <person name="Pangilinan J."/>
            <person name="Park H.-J."/>
            <person name="Ramirez L."/>
            <person name="Alfaro M."/>
            <person name="Sun H."/>
            <person name="Tritt A."/>
            <person name="Yoshinaga Y."/>
            <person name="Zwiers L.-H."/>
            <person name="Turgeon B."/>
            <person name="Goodwin S."/>
            <person name="Spatafora J."/>
            <person name="Crous P."/>
            <person name="Grigoriev I."/>
        </authorList>
    </citation>
    <scope>NUCLEOTIDE SEQUENCE</scope>
    <source>
        <strain evidence="8">ATCC 36951</strain>
    </source>
</reference>
<dbReference type="SUPFAM" id="SSF53474">
    <property type="entry name" value="alpha/beta-Hydrolases"/>
    <property type="match status" value="1"/>
</dbReference>
<protein>
    <recommendedName>
        <fullName evidence="10">Carboxypeptidase</fullName>
    </recommendedName>
</protein>
<evidence type="ECO:0000256" key="7">
    <source>
        <dbReference type="SAM" id="SignalP"/>
    </source>
</evidence>
<dbReference type="Pfam" id="PF00450">
    <property type="entry name" value="Peptidase_S10"/>
    <property type="match status" value="2"/>
</dbReference>
<comment type="similarity">
    <text evidence="1">Belongs to the peptidase S10 family.</text>
</comment>
<proteinExistence type="inferred from homology"/>
<name>A0A6A6C258_ZASCE</name>
<evidence type="ECO:0008006" key="10">
    <source>
        <dbReference type="Google" id="ProtNLM"/>
    </source>
</evidence>
<dbReference type="AlphaFoldDB" id="A0A6A6C258"/>
<gene>
    <name evidence="8" type="ORF">M409DRAFT_70072</name>
</gene>
<dbReference type="Gene3D" id="3.40.50.1820">
    <property type="entry name" value="alpha/beta hydrolase"/>
    <property type="match status" value="1"/>
</dbReference>
<evidence type="ECO:0000256" key="3">
    <source>
        <dbReference type="ARBA" id="ARBA00022670"/>
    </source>
</evidence>
<dbReference type="InterPro" id="IPR029058">
    <property type="entry name" value="AB_hydrolase_fold"/>
</dbReference>
<dbReference type="GeneID" id="54571831"/>
<evidence type="ECO:0000256" key="1">
    <source>
        <dbReference type="ARBA" id="ARBA00009431"/>
    </source>
</evidence>
<evidence type="ECO:0000256" key="5">
    <source>
        <dbReference type="ARBA" id="ARBA00023180"/>
    </source>
</evidence>
<feature type="chain" id="PRO_5025520190" description="Carboxypeptidase" evidence="7">
    <location>
        <begin position="21"/>
        <end position="611"/>
    </location>
</feature>
<dbReference type="PANTHER" id="PTHR11802:SF64">
    <property type="entry name" value="CARBOXYPEPTIDASE"/>
    <property type="match status" value="1"/>
</dbReference>